<feature type="transmembrane region" description="Helical" evidence="1">
    <location>
        <begin position="31"/>
        <end position="51"/>
    </location>
</feature>
<feature type="transmembrane region" description="Helical" evidence="1">
    <location>
        <begin position="63"/>
        <end position="82"/>
    </location>
</feature>
<dbReference type="Pfam" id="PF00990">
    <property type="entry name" value="GGDEF"/>
    <property type="match status" value="1"/>
</dbReference>
<feature type="transmembrane region" description="Helical" evidence="1">
    <location>
        <begin position="94"/>
        <end position="112"/>
    </location>
</feature>
<dbReference type="Pfam" id="PF00563">
    <property type="entry name" value="EAL"/>
    <property type="match status" value="1"/>
</dbReference>
<dbReference type="InterPro" id="IPR043128">
    <property type="entry name" value="Rev_trsase/Diguanyl_cyclase"/>
</dbReference>
<dbReference type="Gene3D" id="3.30.450.40">
    <property type="match status" value="1"/>
</dbReference>
<dbReference type="Gene3D" id="3.20.20.450">
    <property type="entry name" value="EAL domain"/>
    <property type="match status" value="1"/>
</dbReference>
<dbReference type="PROSITE" id="PS50883">
    <property type="entry name" value="EAL"/>
    <property type="match status" value="1"/>
</dbReference>
<dbReference type="PANTHER" id="PTHR33121:SF70">
    <property type="entry name" value="SIGNALING PROTEIN YKOW"/>
    <property type="match status" value="1"/>
</dbReference>
<dbReference type="CDD" id="cd01949">
    <property type="entry name" value="GGDEF"/>
    <property type="match status" value="1"/>
</dbReference>
<evidence type="ECO:0000259" key="2">
    <source>
        <dbReference type="PROSITE" id="PS50883"/>
    </source>
</evidence>
<comment type="caution">
    <text evidence="4">The sequence shown here is derived from an EMBL/GenBank/DDBJ whole genome shotgun (WGS) entry which is preliminary data.</text>
</comment>
<accession>A0ABY3MZA7</accession>
<dbReference type="CDD" id="cd01948">
    <property type="entry name" value="EAL"/>
    <property type="match status" value="1"/>
</dbReference>
<keyword evidence="5" id="KW-1185">Reference proteome</keyword>
<dbReference type="PANTHER" id="PTHR33121">
    <property type="entry name" value="CYCLIC DI-GMP PHOSPHODIESTERASE PDEF"/>
    <property type="match status" value="1"/>
</dbReference>
<dbReference type="InterPro" id="IPR029016">
    <property type="entry name" value="GAF-like_dom_sf"/>
</dbReference>
<evidence type="ECO:0000256" key="1">
    <source>
        <dbReference type="SAM" id="Phobius"/>
    </source>
</evidence>
<dbReference type="Pfam" id="PF01590">
    <property type="entry name" value="GAF"/>
    <property type="match status" value="1"/>
</dbReference>
<keyword evidence="1" id="KW-0472">Membrane</keyword>
<dbReference type="Proteomes" id="UP000815846">
    <property type="component" value="Unassembled WGS sequence"/>
</dbReference>
<dbReference type="SMART" id="SM00267">
    <property type="entry name" value="GGDEF"/>
    <property type="match status" value="1"/>
</dbReference>
<dbReference type="InterPro" id="IPR003018">
    <property type="entry name" value="GAF"/>
</dbReference>
<sequence length="835" mass="94832">MEIFYTAAMTLNLLCALVIMVSGIQKQESHFLSLALLNVLVFLFNLFSWQLHASTTLESIIQISRYQTMVTIIGLPLMTFTFGSWSKYKYTKQLTMALSIAVIPFLILNFLGDSSLRYSGETQLVQFTSVFGNTISLLSGETNPIFVGIHIIFVINSLMLAFFSYRLFRQEKNTVAIILAFLLLAQVFANYIGYKIDSLELPFFYVGGLPLTLISVVCLVLISSRYKTNIEKLKKGEQQKADIDKAISALAIEVSNTDDFQFYNKTALNIQQLFKTKFVNIGIYCEGEIERRIETLSVINNGKLMENFSYPLKNTPCDEVVGKDICIYENNVDKQFSEDEWLTNQEIKAYIGIPLFNKQKEPLGIVTLMHDTKYQLDLNLRSLLDVFANRISAELARDNLAKKLKMLAYYDYITKLPNRAHLLEQINLSFKRNAYNQTNALLILVDLDNFKEINKVYGYDFADDILKEIGHRLKIYAGENIFVARNGGDEFAIIIDQLSGDKTSLIEVNWQAISAVIKAPIRINDQEVIVECSAGNVIYPLQTDDMHSVIRYAESALQQAKYNGRNQYAVFDKNIQAVFERQQIILTEVQAAMTDNNQLHMVYQPQTDGDGNLMGAESLIRWISPEYGFISPAEFIPIVEKTELIHQLGYWIIENVFKQLQSWKTAELKTPAHISINIAAKQLIHTDFVPKLVSLCNEYQIIPSEIVLELTESGILEDKSIAIASLLSLKGHGFMIALDDFGTGYSSLSHLKDLPIDILKIDKSFIDDVFSPGTKQIIQSMFSTSKHLDLDTIAEGMETKEQVDELLHLGCTCFQGYYFSKPLPAEDFIQWRHLK</sequence>
<feature type="domain" description="GGDEF" evidence="3">
    <location>
        <begin position="438"/>
        <end position="573"/>
    </location>
</feature>
<dbReference type="PROSITE" id="PS50887">
    <property type="entry name" value="GGDEF"/>
    <property type="match status" value="1"/>
</dbReference>
<reference evidence="4 5" key="1">
    <citation type="submission" date="2019-08" db="EMBL/GenBank/DDBJ databases">
        <title>Microbe sample from Colwellia echini.</title>
        <authorList>
            <person name="Christiansen L."/>
            <person name="Pathiraja D."/>
            <person name="Schultz-Johansen M."/>
            <person name="Choi I.-G."/>
            <person name="Stougaard P."/>
        </authorList>
    </citation>
    <scope>NUCLEOTIDE SEQUENCE [LARGE SCALE GENOMIC DNA]</scope>
    <source>
        <strain evidence="4 5">A3</strain>
    </source>
</reference>
<dbReference type="RefSeq" id="WP_101344623.1">
    <property type="nucleotide sequence ID" value="NZ_PJAI02000003.1"/>
</dbReference>
<evidence type="ECO:0000313" key="5">
    <source>
        <dbReference type="Proteomes" id="UP000815846"/>
    </source>
</evidence>
<dbReference type="InterPro" id="IPR029787">
    <property type="entry name" value="Nucleotide_cyclase"/>
</dbReference>
<feature type="transmembrane region" description="Helical" evidence="1">
    <location>
        <begin position="6"/>
        <end position="24"/>
    </location>
</feature>
<dbReference type="SUPFAM" id="SSF141868">
    <property type="entry name" value="EAL domain-like"/>
    <property type="match status" value="1"/>
</dbReference>
<feature type="transmembrane region" description="Helical" evidence="1">
    <location>
        <begin position="145"/>
        <end position="163"/>
    </location>
</feature>
<gene>
    <name evidence="4" type="ORF">CWS31_004165</name>
</gene>
<dbReference type="NCBIfam" id="TIGR00254">
    <property type="entry name" value="GGDEF"/>
    <property type="match status" value="1"/>
</dbReference>
<dbReference type="InterPro" id="IPR035919">
    <property type="entry name" value="EAL_sf"/>
</dbReference>
<name>A0ABY3MZA7_9GAMM</name>
<evidence type="ECO:0000259" key="3">
    <source>
        <dbReference type="PROSITE" id="PS50887"/>
    </source>
</evidence>
<dbReference type="SMART" id="SM00052">
    <property type="entry name" value="EAL"/>
    <property type="match status" value="1"/>
</dbReference>
<organism evidence="4 5">
    <name type="scientific">Colwellia echini</name>
    <dbReference type="NCBI Taxonomy" id="1982103"/>
    <lineage>
        <taxon>Bacteria</taxon>
        <taxon>Pseudomonadati</taxon>
        <taxon>Pseudomonadota</taxon>
        <taxon>Gammaproteobacteria</taxon>
        <taxon>Alteromonadales</taxon>
        <taxon>Colwelliaceae</taxon>
        <taxon>Colwellia</taxon>
    </lineage>
</organism>
<keyword evidence="1" id="KW-1133">Transmembrane helix</keyword>
<dbReference type="InterPro" id="IPR001633">
    <property type="entry name" value="EAL_dom"/>
</dbReference>
<dbReference type="InterPro" id="IPR000160">
    <property type="entry name" value="GGDEF_dom"/>
</dbReference>
<dbReference type="SUPFAM" id="SSF55781">
    <property type="entry name" value="GAF domain-like"/>
    <property type="match status" value="1"/>
</dbReference>
<keyword evidence="1" id="KW-0812">Transmembrane</keyword>
<feature type="transmembrane region" description="Helical" evidence="1">
    <location>
        <begin position="175"/>
        <end position="196"/>
    </location>
</feature>
<evidence type="ECO:0000313" key="4">
    <source>
        <dbReference type="EMBL" id="TYK66542.1"/>
    </source>
</evidence>
<dbReference type="EMBL" id="PJAI02000003">
    <property type="protein sequence ID" value="TYK66542.1"/>
    <property type="molecule type" value="Genomic_DNA"/>
</dbReference>
<dbReference type="SUPFAM" id="SSF55073">
    <property type="entry name" value="Nucleotide cyclase"/>
    <property type="match status" value="1"/>
</dbReference>
<feature type="transmembrane region" description="Helical" evidence="1">
    <location>
        <begin position="202"/>
        <end position="222"/>
    </location>
</feature>
<dbReference type="InterPro" id="IPR050706">
    <property type="entry name" value="Cyclic-di-GMP_PDE-like"/>
</dbReference>
<dbReference type="Gene3D" id="3.30.70.270">
    <property type="match status" value="1"/>
</dbReference>
<feature type="domain" description="EAL" evidence="2">
    <location>
        <begin position="582"/>
        <end position="835"/>
    </location>
</feature>
<protein>
    <submittedName>
        <fullName evidence="4">EAL domain-containing protein</fullName>
    </submittedName>
</protein>
<proteinExistence type="predicted"/>